<dbReference type="CDD" id="cd01949">
    <property type="entry name" value="GGDEF"/>
    <property type="match status" value="1"/>
</dbReference>
<dbReference type="SUPFAM" id="SSF55073">
    <property type="entry name" value="Nucleotide cyclase"/>
    <property type="match status" value="1"/>
</dbReference>
<proteinExistence type="predicted"/>
<comment type="catalytic activity">
    <reaction evidence="2">
        <text>2 GTP = 3',3'-c-di-GMP + 2 diphosphate</text>
        <dbReference type="Rhea" id="RHEA:24898"/>
        <dbReference type="ChEBI" id="CHEBI:33019"/>
        <dbReference type="ChEBI" id="CHEBI:37565"/>
        <dbReference type="ChEBI" id="CHEBI:58805"/>
        <dbReference type="EC" id="2.7.7.65"/>
    </reaction>
</comment>
<dbReference type="Gene3D" id="3.30.70.270">
    <property type="match status" value="1"/>
</dbReference>
<dbReference type="InterPro" id="IPR029787">
    <property type="entry name" value="Nucleotide_cyclase"/>
</dbReference>
<reference evidence="4 5" key="1">
    <citation type="submission" date="2020-08" db="EMBL/GenBank/DDBJ databases">
        <title>Genomic Encyclopedia of Type Strains, Phase IV (KMG-V): Genome sequencing to study the core and pangenomes of soil and plant-associated prokaryotes.</title>
        <authorList>
            <person name="Whitman W."/>
        </authorList>
    </citation>
    <scope>NUCLEOTIDE SEQUENCE [LARGE SCALE GENOMIC DNA]</scope>
    <source>
        <strain evidence="4 5">SEMIA 402</strain>
    </source>
</reference>
<dbReference type="GO" id="GO:0005886">
    <property type="term" value="C:plasma membrane"/>
    <property type="evidence" value="ECO:0007669"/>
    <property type="project" value="TreeGrafter"/>
</dbReference>
<gene>
    <name evidence="4" type="ORF">GGE12_001373</name>
</gene>
<accession>A0A7W6WDH7</accession>
<dbReference type="PANTHER" id="PTHR45138">
    <property type="entry name" value="REGULATORY COMPONENTS OF SENSORY TRANSDUCTION SYSTEM"/>
    <property type="match status" value="1"/>
</dbReference>
<dbReference type="PANTHER" id="PTHR45138:SF9">
    <property type="entry name" value="DIGUANYLATE CYCLASE DGCM-RELATED"/>
    <property type="match status" value="1"/>
</dbReference>
<name>A0A7W6WDH7_9HYPH</name>
<dbReference type="GO" id="GO:0043709">
    <property type="term" value="P:cell adhesion involved in single-species biofilm formation"/>
    <property type="evidence" value="ECO:0007669"/>
    <property type="project" value="TreeGrafter"/>
</dbReference>
<dbReference type="Pfam" id="PF00990">
    <property type="entry name" value="GGDEF"/>
    <property type="match status" value="1"/>
</dbReference>
<feature type="domain" description="GGDEF" evidence="3">
    <location>
        <begin position="94"/>
        <end position="231"/>
    </location>
</feature>
<dbReference type="InterPro" id="IPR000160">
    <property type="entry name" value="GGDEF_dom"/>
</dbReference>
<dbReference type="InterPro" id="IPR050469">
    <property type="entry name" value="Diguanylate_Cyclase"/>
</dbReference>
<evidence type="ECO:0000259" key="3">
    <source>
        <dbReference type="PROSITE" id="PS50887"/>
    </source>
</evidence>
<protein>
    <recommendedName>
        <fullName evidence="1">diguanylate cyclase</fullName>
        <ecNumber evidence="1">2.7.7.65</ecNumber>
    </recommendedName>
</protein>
<evidence type="ECO:0000313" key="5">
    <source>
        <dbReference type="Proteomes" id="UP000533641"/>
    </source>
</evidence>
<evidence type="ECO:0000256" key="1">
    <source>
        <dbReference type="ARBA" id="ARBA00012528"/>
    </source>
</evidence>
<evidence type="ECO:0000313" key="4">
    <source>
        <dbReference type="EMBL" id="MBB4273619.1"/>
    </source>
</evidence>
<organism evidence="4 5">
    <name type="scientific">Rhizobium mongolense</name>
    <dbReference type="NCBI Taxonomy" id="57676"/>
    <lineage>
        <taxon>Bacteria</taxon>
        <taxon>Pseudomonadati</taxon>
        <taxon>Pseudomonadota</taxon>
        <taxon>Alphaproteobacteria</taxon>
        <taxon>Hyphomicrobiales</taxon>
        <taxon>Rhizobiaceae</taxon>
        <taxon>Rhizobium/Agrobacterium group</taxon>
        <taxon>Rhizobium</taxon>
    </lineage>
</organism>
<dbReference type="PROSITE" id="PS50887">
    <property type="entry name" value="GGDEF"/>
    <property type="match status" value="1"/>
</dbReference>
<dbReference type="SMART" id="SM00267">
    <property type="entry name" value="GGDEF"/>
    <property type="match status" value="1"/>
</dbReference>
<dbReference type="GO" id="GO:1902201">
    <property type="term" value="P:negative regulation of bacterial-type flagellum-dependent cell motility"/>
    <property type="evidence" value="ECO:0007669"/>
    <property type="project" value="TreeGrafter"/>
</dbReference>
<dbReference type="Proteomes" id="UP000533641">
    <property type="component" value="Unassembled WGS sequence"/>
</dbReference>
<evidence type="ECO:0000256" key="2">
    <source>
        <dbReference type="ARBA" id="ARBA00034247"/>
    </source>
</evidence>
<dbReference type="EMBL" id="JACIGM010000002">
    <property type="protein sequence ID" value="MBB4273619.1"/>
    <property type="molecule type" value="Genomic_DNA"/>
</dbReference>
<comment type="caution">
    <text evidence="4">The sequence shown here is derived from an EMBL/GenBank/DDBJ whole genome shotgun (WGS) entry which is preliminary data.</text>
</comment>
<dbReference type="AlphaFoldDB" id="A0A7W6WDH7"/>
<dbReference type="InterPro" id="IPR043128">
    <property type="entry name" value="Rev_trsase/Diguanyl_cyclase"/>
</dbReference>
<dbReference type="EC" id="2.7.7.65" evidence="1"/>
<sequence length="233" mass="25480">MGEAFEGRICENSTEADIRTAEGTVRTIKLIAGALPWDGNPVVQLLLQDITDLKTVQNALHRLTITDELTGASNRRHAFAVANTLFNSTRPSPHALAVAVLDIEHFRRVNDTYGHAAGDIALKTLSQTVRGHMSTPQFNGATFGRVGGEEFLLLLPDMEEDAVVAACERVWCSVEQQPVITVSGVFHATVSIGIAFRRPTDGSFDAMFTNADRALYRAKKSGRSRVWIDEESV</sequence>
<dbReference type="GO" id="GO:0052621">
    <property type="term" value="F:diguanylate cyclase activity"/>
    <property type="evidence" value="ECO:0007669"/>
    <property type="project" value="UniProtKB-EC"/>
</dbReference>
<dbReference type="NCBIfam" id="TIGR00254">
    <property type="entry name" value="GGDEF"/>
    <property type="match status" value="1"/>
</dbReference>